<keyword evidence="1" id="KW-0614">Plasmid</keyword>
<evidence type="ECO:0000313" key="1">
    <source>
        <dbReference type="EMBL" id="AFD26968.1"/>
    </source>
</evidence>
<proteinExistence type="predicted"/>
<organism evidence="1 2">
    <name type="scientific">Deinococcus gobiensis (strain DSM 21396 / JCM 16679 / CGMCC 1.7299 / I-0)</name>
    <dbReference type="NCBI Taxonomy" id="745776"/>
    <lineage>
        <taxon>Bacteria</taxon>
        <taxon>Thermotogati</taxon>
        <taxon>Deinococcota</taxon>
        <taxon>Deinococci</taxon>
        <taxon>Deinococcales</taxon>
        <taxon>Deinococcaceae</taxon>
        <taxon>Deinococcus</taxon>
    </lineage>
</organism>
<dbReference type="AlphaFoldDB" id="H8H0U9"/>
<evidence type="ECO:0000313" key="2">
    <source>
        <dbReference type="Proteomes" id="UP000007575"/>
    </source>
</evidence>
<dbReference type="Proteomes" id="UP000007575">
    <property type="component" value="Plasmid P1"/>
</dbReference>
<dbReference type="PATRIC" id="fig|745776.4.peg.3120"/>
<gene>
    <name evidence="1" type="ordered locus">DGo_PA0082</name>
</gene>
<reference evidence="1 2" key="1">
    <citation type="journal article" date="2012" name="PLoS ONE">
        <title>Genome sequence and transcriptome analysis of the radioresistant bacterium Deinococcus gobiensis: insights into the extreme environmental adaptations.</title>
        <authorList>
            <person name="Yuan M."/>
            <person name="Chen M."/>
            <person name="Zhang W."/>
            <person name="Lu W."/>
            <person name="Wang J."/>
            <person name="Yang M."/>
            <person name="Zhao P."/>
            <person name="Tang R."/>
            <person name="Li X."/>
            <person name="Hao Y."/>
            <person name="Zhou Z."/>
            <person name="Zhan Y."/>
            <person name="Yu H."/>
            <person name="Teng C."/>
            <person name="Yan Y."/>
            <person name="Ping S."/>
            <person name="Wang Y."/>
            <person name="Lin M."/>
        </authorList>
    </citation>
    <scope>NUCLEOTIDE SEQUENCE [LARGE SCALE GENOMIC DNA]</scope>
    <source>
        <strain evidence="2">DSM 21396 / JCM 16679 / CGMCC 1.7299 / I-0</strain>
        <plasmid evidence="1">P1</plasmid>
    </source>
</reference>
<dbReference type="EMBL" id="CP002192">
    <property type="protein sequence ID" value="AFD26968.1"/>
    <property type="molecule type" value="Genomic_DNA"/>
</dbReference>
<dbReference type="KEGG" id="dgo:DGo_PA0082"/>
<dbReference type="RefSeq" id="WP_014695486.1">
    <property type="nucleotide sequence ID" value="NC_017805.1"/>
</dbReference>
<geneLocation type="plasmid" evidence="1 2">
    <name>P1</name>
</geneLocation>
<accession>H8H0U9</accession>
<keyword evidence="2" id="KW-1185">Reference proteome</keyword>
<name>H8H0U9_DEIGI</name>
<sequence>MTQTPLHTEAVSAHFPSADVLAQLLAAEAVLACLTGRAPLRLETVRLGAGGVTYAATPDPRAMRSNRGLLDEVVMTALAPGVAAELLGVAAPTPGRDPRALLADALTEPEELATLDAYLLVLKGRARAALRRAWAEVQVVAAGLREYGVLDAQAVGHRVACAQGIRGTLLN</sequence>
<dbReference type="HOGENOM" id="CLU_1560432_0_0_0"/>
<protein>
    <submittedName>
        <fullName evidence="1">Uncharacterized protein</fullName>
    </submittedName>
</protein>